<keyword evidence="3" id="KW-1185">Reference proteome</keyword>
<keyword evidence="1" id="KW-1133">Transmembrane helix</keyword>
<keyword evidence="1" id="KW-0812">Transmembrane</keyword>
<protein>
    <recommendedName>
        <fullName evidence="4">DUF4175 domain-containing protein</fullName>
    </recommendedName>
</protein>
<evidence type="ECO:0000313" key="2">
    <source>
        <dbReference type="EMBL" id="NDK89470.1"/>
    </source>
</evidence>
<dbReference type="RefSeq" id="WP_053778134.1">
    <property type="nucleotide sequence ID" value="NZ_JAADZU010000018.1"/>
</dbReference>
<organism evidence="2 3">
    <name type="scientific">Gordonia desulfuricans</name>
    <dbReference type="NCBI Taxonomy" id="89051"/>
    <lineage>
        <taxon>Bacteria</taxon>
        <taxon>Bacillati</taxon>
        <taxon>Actinomycetota</taxon>
        <taxon>Actinomycetes</taxon>
        <taxon>Mycobacteriales</taxon>
        <taxon>Gordoniaceae</taxon>
        <taxon>Gordonia</taxon>
    </lineage>
</organism>
<sequence length="71" mass="7533">MNTSTEPTNRTAFGFWKVLAIIAVALIALAMLGPIIKGLIWIGFIGLAVYGAIALYRISRSGNGPKPPATF</sequence>
<comment type="caution">
    <text evidence="2">The sequence shown here is derived from an EMBL/GenBank/DDBJ whole genome shotgun (WGS) entry which is preliminary data.</text>
</comment>
<keyword evidence="1" id="KW-0472">Membrane</keyword>
<gene>
    <name evidence="2" type="ORF">GYA93_07715</name>
</gene>
<evidence type="ECO:0000256" key="1">
    <source>
        <dbReference type="SAM" id="Phobius"/>
    </source>
</evidence>
<dbReference type="EMBL" id="JAADZU010000018">
    <property type="protein sequence ID" value="NDK89470.1"/>
    <property type="molecule type" value="Genomic_DNA"/>
</dbReference>
<evidence type="ECO:0008006" key="4">
    <source>
        <dbReference type="Google" id="ProtNLM"/>
    </source>
</evidence>
<name>A0A7K3LMJ2_9ACTN</name>
<feature type="transmembrane region" description="Helical" evidence="1">
    <location>
        <begin position="12"/>
        <end position="32"/>
    </location>
</feature>
<dbReference type="AlphaFoldDB" id="A0A7K3LMJ2"/>
<feature type="transmembrane region" description="Helical" evidence="1">
    <location>
        <begin position="38"/>
        <end position="56"/>
    </location>
</feature>
<proteinExistence type="predicted"/>
<dbReference type="Proteomes" id="UP000466307">
    <property type="component" value="Unassembled WGS sequence"/>
</dbReference>
<reference evidence="2 3" key="1">
    <citation type="submission" date="2020-01" db="EMBL/GenBank/DDBJ databases">
        <title>Investigation of new actinobacteria for the biodesulphurisation of diesel fuel.</title>
        <authorList>
            <person name="Athi Narayanan S.M."/>
        </authorList>
    </citation>
    <scope>NUCLEOTIDE SEQUENCE [LARGE SCALE GENOMIC DNA]</scope>
    <source>
        <strain evidence="2 3">213E</strain>
    </source>
</reference>
<accession>A0A7K3LMJ2</accession>
<evidence type="ECO:0000313" key="3">
    <source>
        <dbReference type="Proteomes" id="UP000466307"/>
    </source>
</evidence>